<comment type="caution">
    <text evidence="15">The sequence shown here is derived from an EMBL/GenBank/DDBJ whole genome shotgun (WGS) entry which is preliminary data.</text>
</comment>
<keyword evidence="8 10" id="KW-0472">Membrane</keyword>
<dbReference type="Gene3D" id="2.170.130.10">
    <property type="entry name" value="TonB-dependent receptor, plug domain"/>
    <property type="match status" value="1"/>
</dbReference>
<dbReference type="GO" id="GO:0044718">
    <property type="term" value="P:siderophore transmembrane transport"/>
    <property type="evidence" value="ECO:0007669"/>
    <property type="project" value="TreeGrafter"/>
</dbReference>
<evidence type="ECO:0000256" key="4">
    <source>
        <dbReference type="ARBA" id="ARBA00022692"/>
    </source>
</evidence>
<feature type="domain" description="TonB-dependent receptor-like beta-barrel" evidence="13">
    <location>
        <begin position="269"/>
        <end position="741"/>
    </location>
</feature>
<dbReference type="AlphaFoldDB" id="A0A432WSS2"/>
<dbReference type="InterPro" id="IPR039426">
    <property type="entry name" value="TonB-dep_rcpt-like"/>
</dbReference>
<dbReference type="Pfam" id="PF07715">
    <property type="entry name" value="Plug"/>
    <property type="match status" value="1"/>
</dbReference>
<dbReference type="PROSITE" id="PS52016">
    <property type="entry name" value="TONB_DEPENDENT_REC_3"/>
    <property type="match status" value="1"/>
</dbReference>
<evidence type="ECO:0000256" key="6">
    <source>
        <dbReference type="ARBA" id="ARBA00023065"/>
    </source>
</evidence>
<evidence type="ECO:0000313" key="16">
    <source>
        <dbReference type="Proteomes" id="UP000286934"/>
    </source>
</evidence>
<evidence type="ECO:0000256" key="2">
    <source>
        <dbReference type="ARBA" id="ARBA00022448"/>
    </source>
</evidence>
<evidence type="ECO:0000259" key="14">
    <source>
        <dbReference type="Pfam" id="PF07715"/>
    </source>
</evidence>
<evidence type="ECO:0000256" key="1">
    <source>
        <dbReference type="ARBA" id="ARBA00004571"/>
    </source>
</evidence>
<dbReference type="EMBL" id="PIPP01000003">
    <property type="protein sequence ID" value="RUO36816.1"/>
    <property type="molecule type" value="Genomic_DNA"/>
</dbReference>
<dbReference type="PANTHER" id="PTHR30069">
    <property type="entry name" value="TONB-DEPENDENT OUTER MEMBRANE RECEPTOR"/>
    <property type="match status" value="1"/>
</dbReference>
<gene>
    <name evidence="15" type="ORF">CWE13_08185</name>
</gene>
<dbReference type="RefSeq" id="WP_126807595.1">
    <property type="nucleotide sequence ID" value="NZ_PIPP01000003.1"/>
</dbReference>
<keyword evidence="7 11" id="KW-0798">TonB box</keyword>
<comment type="subcellular location">
    <subcellularLocation>
        <location evidence="1 10">Cell outer membrane</location>
        <topology evidence="1 10">Multi-pass membrane protein</topology>
    </subcellularLocation>
</comment>
<feature type="signal peptide" evidence="12">
    <location>
        <begin position="1"/>
        <end position="23"/>
    </location>
</feature>
<dbReference type="InterPro" id="IPR000531">
    <property type="entry name" value="Beta-barrel_TonB"/>
</dbReference>
<proteinExistence type="inferred from homology"/>
<keyword evidence="9 10" id="KW-0998">Cell outer membrane</keyword>
<evidence type="ECO:0000313" key="15">
    <source>
        <dbReference type="EMBL" id="RUO36816.1"/>
    </source>
</evidence>
<keyword evidence="16" id="KW-1185">Reference proteome</keyword>
<feature type="domain" description="TonB-dependent receptor plug" evidence="14">
    <location>
        <begin position="55"/>
        <end position="168"/>
    </location>
</feature>
<evidence type="ECO:0000256" key="3">
    <source>
        <dbReference type="ARBA" id="ARBA00022452"/>
    </source>
</evidence>
<dbReference type="Proteomes" id="UP000286934">
    <property type="component" value="Unassembled WGS sequence"/>
</dbReference>
<keyword evidence="2 10" id="KW-0813">Transport</keyword>
<organism evidence="15 16">
    <name type="scientific">Aliidiomarina shirensis</name>
    <dbReference type="NCBI Taxonomy" id="1048642"/>
    <lineage>
        <taxon>Bacteria</taxon>
        <taxon>Pseudomonadati</taxon>
        <taxon>Pseudomonadota</taxon>
        <taxon>Gammaproteobacteria</taxon>
        <taxon>Alteromonadales</taxon>
        <taxon>Idiomarinaceae</taxon>
        <taxon>Aliidiomarina</taxon>
    </lineage>
</organism>
<sequence>MPSAKLSLLTSLILGCFAVSANAQTAQSTSPAASEPSEKVEDVIVITASGFARKLVDAPASVTVVTREDLQSQPYAGIADALRNIEGIDVGSGQDKNGNISITMRGLPADYTLILIDGRRQSDIGNIGPNNFGNSQFMYIPPLEAIERIEIVRGPMSTLYGADAIGGVINIITRSSLEEWHGSVSASGTLQEDDQYGNDSKFDLYLTGPVSENLRVAMYGGFYNRGTTEPTYQESLPLPDGTTWEDSGSFGDRKVVAARNWNVGANVDWQFHPEQRLTFAYDKAQQRYNNQMGQVGTLDSPVSLWRAPNGIVQPRVGYTPYQRVEREQYVLAHRWEMDAGTWSSDITQASSANLGRSLPLGLEERAELQGIWNQAVIDQDTTRPTLTDDITAQLENLFLPRPLRTLEIDSLIVNTRFEGLYNDHAYILGAQWFDAEMEDGVFAMSGEGAETQAIQKHQQWAVFAEDNWDLNPTLIFTYGARYDHHSVFGSQVSPRVYLNWRAHSDWTFKGGVSTGYKAPQPNQLFSGIVGFGGQGVSPFVGSPDLQPETSVNYEVAAYYENDAGFNGNLTLFVNDFKDKIIRQDDLPNCEIVVSGERCVNIGEGWAELGYTRFSQSQNVDEAQTMGAEIALGYDISERWQLKGNYTYTDSEVKSGADQGLPLVNTPTHMMNGSVSFQVSDPLSVALHLEARGKRFRGTANAAGPQGPETQKLYYKAYELVHLSASYQFNEQLRGNLRVNNLLDNDLSSRSCYLAETETEYVCSPDYNTAERARSLWVSLSYQF</sequence>
<evidence type="ECO:0000256" key="12">
    <source>
        <dbReference type="SAM" id="SignalP"/>
    </source>
</evidence>
<keyword evidence="15" id="KW-0675">Receptor</keyword>
<dbReference type="PANTHER" id="PTHR30069:SF53">
    <property type="entry name" value="COLICIN I RECEPTOR-RELATED"/>
    <property type="match status" value="1"/>
</dbReference>
<dbReference type="GO" id="GO:0015344">
    <property type="term" value="F:siderophore uptake transmembrane transporter activity"/>
    <property type="evidence" value="ECO:0007669"/>
    <property type="project" value="TreeGrafter"/>
</dbReference>
<dbReference type="InterPro" id="IPR037066">
    <property type="entry name" value="Plug_dom_sf"/>
</dbReference>
<name>A0A432WSS2_9GAMM</name>
<dbReference type="Pfam" id="PF00593">
    <property type="entry name" value="TonB_dep_Rec_b-barrel"/>
    <property type="match status" value="1"/>
</dbReference>
<dbReference type="OrthoDB" id="9764669at2"/>
<evidence type="ECO:0000259" key="13">
    <source>
        <dbReference type="Pfam" id="PF00593"/>
    </source>
</evidence>
<keyword evidence="6" id="KW-0406">Ion transport</keyword>
<dbReference type="CDD" id="cd01347">
    <property type="entry name" value="ligand_gated_channel"/>
    <property type="match status" value="1"/>
</dbReference>
<protein>
    <submittedName>
        <fullName evidence="15">TonB-dependent receptor</fullName>
    </submittedName>
</protein>
<evidence type="ECO:0000256" key="7">
    <source>
        <dbReference type="ARBA" id="ARBA00023077"/>
    </source>
</evidence>
<dbReference type="InterPro" id="IPR036942">
    <property type="entry name" value="Beta-barrel_TonB_sf"/>
</dbReference>
<keyword evidence="3 10" id="KW-1134">Transmembrane beta strand</keyword>
<dbReference type="GO" id="GO:0009279">
    <property type="term" value="C:cell outer membrane"/>
    <property type="evidence" value="ECO:0007669"/>
    <property type="project" value="UniProtKB-SubCell"/>
</dbReference>
<evidence type="ECO:0000256" key="8">
    <source>
        <dbReference type="ARBA" id="ARBA00023136"/>
    </source>
</evidence>
<keyword evidence="4 10" id="KW-0812">Transmembrane</keyword>
<dbReference type="SUPFAM" id="SSF56935">
    <property type="entry name" value="Porins"/>
    <property type="match status" value="1"/>
</dbReference>
<keyword evidence="5 12" id="KW-0732">Signal</keyword>
<comment type="similarity">
    <text evidence="10 11">Belongs to the TonB-dependent receptor family.</text>
</comment>
<feature type="chain" id="PRO_5019430197" evidence="12">
    <location>
        <begin position="24"/>
        <end position="783"/>
    </location>
</feature>
<evidence type="ECO:0000256" key="9">
    <source>
        <dbReference type="ARBA" id="ARBA00023237"/>
    </source>
</evidence>
<dbReference type="InterPro" id="IPR012910">
    <property type="entry name" value="Plug_dom"/>
</dbReference>
<reference evidence="16" key="1">
    <citation type="journal article" date="2018" name="Front. Microbiol.">
        <title>Genome-Based Analysis Reveals the Taxonomy and Diversity of the Family Idiomarinaceae.</title>
        <authorList>
            <person name="Liu Y."/>
            <person name="Lai Q."/>
            <person name="Shao Z."/>
        </authorList>
    </citation>
    <scope>NUCLEOTIDE SEQUENCE [LARGE SCALE GENOMIC DNA]</scope>
    <source>
        <strain evidence="16">AIS</strain>
    </source>
</reference>
<accession>A0A432WSS2</accession>
<evidence type="ECO:0000256" key="10">
    <source>
        <dbReference type="PROSITE-ProRule" id="PRU01360"/>
    </source>
</evidence>
<evidence type="ECO:0000256" key="5">
    <source>
        <dbReference type="ARBA" id="ARBA00022729"/>
    </source>
</evidence>
<dbReference type="PROSITE" id="PS51257">
    <property type="entry name" value="PROKAR_LIPOPROTEIN"/>
    <property type="match status" value="1"/>
</dbReference>
<dbReference type="Gene3D" id="2.40.170.20">
    <property type="entry name" value="TonB-dependent receptor, beta-barrel domain"/>
    <property type="match status" value="1"/>
</dbReference>
<evidence type="ECO:0000256" key="11">
    <source>
        <dbReference type="RuleBase" id="RU003357"/>
    </source>
</evidence>